<reference evidence="1" key="1">
    <citation type="submission" date="2020-03" db="EMBL/GenBank/DDBJ databases">
        <title>Studies in the Genomics of Life Span.</title>
        <authorList>
            <person name="Glass D."/>
        </authorList>
    </citation>
    <scope>NUCLEOTIDE SEQUENCE</scope>
    <source>
        <strain evidence="1">LTLLF</strain>
        <tissue evidence="1">Muscle</tissue>
    </source>
</reference>
<evidence type="ECO:0000313" key="1">
    <source>
        <dbReference type="EMBL" id="KAH0511100.1"/>
    </source>
</evidence>
<accession>A0A8J6GHR7</accession>
<proteinExistence type="predicted"/>
<dbReference type="GO" id="GO:0035371">
    <property type="term" value="C:microtubule plus-end"/>
    <property type="evidence" value="ECO:0007669"/>
    <property type="project" value="TreeGrafter"/>
</dbReference>
<dbReference type="GO" id="GO:0007099">
    <property type="term" value="P:centriole replication"/>
    <property type="evidence" value="ECO:0007669"/>
    <property type="project" value="TreeGrafter"/>
</dbReference>
<dbReference type="EMBL" id="JAATJU010022299">
    <property type="protein sequence ID" value="KAH0511100.1"/>
    <property type="molecule type" value="Genomic_DNA"/>
</dbReference>
<comment type="caution">
    <text evidence="1">The sequence shown here is derived from an EMBL/GenBank/DDBJ whole genome shotgun (WGS) entry which is preliminary data.</text>
</comment>
<dbReference type="InterPro" id="IPR042791">
    <property type="entry name" value="CDK5RAP2"/>
</dbReference>
<dbReference type="GO" id="GO:0008017">
    <property type="term" value="F:microtubule binding"/>
    <property type="evidence" value="ECO:0007669"/>
    <property type="project" value="TreeGrafter"/>
</dbReference>
<organism evidence="1 2">
    <name type="scientific">Microtus ochrogaster</name>
    <name type="common">Prairie vole</name>
    <dbReference type="NCBI Taxonomy" id="79684"/>
    <lineage>
        <taxon>Eukaryota</taxon>
        <taxon>Metazoa</taxon>
        <taxon>Chordata</taxon>
        <taxon>Craniata</taxon>
        <taxon>Vertebrata</taxon>
        <taxon>Euteleostomi</taxon>
        <taxon>Mammalia</taxon>
        <taxon>Eutheria</taxon>
        <taxon>Euarchontoglires</taxon>
        <taxon>Glires</taxon>
        <taxon>Rodentia</taxon>
        <taxon>Myomorpha</taxon>
        <taxon>Muroidea</taxon>
        <taxon>Cricetidae</taxon>
        <taxon>Arvicolinae</taxon>
        <taxon>Microtus</taxon>
    </lineage>
</organism>
<evidence type="ECO:0000313" key="2">
    <source>
        <dbReference type="Proteomes" id="UP000710432"/>
    </source>
</evidence>
<dbReference type="GO" id="GO:0000132">
    <property type="term" value="P:establishment of mitotic spindle orientation"/>
    <property type="evidence" value="ECO:0007669"/>
    <property type="project" value="TreeGrafter"/>
</dbReference>
<dbReference type="GO" id="GO:0000242">
    <property type="term" value="C:pericentriolar material"/>
    <property type="evidence" value="ECO:0007669"/>
    <property type="project" value="TreeGrafter"/>
</dbReference>
<dbReference type="GO" id="GO:0043015">
    <property type="term" value="F:gamma-tubulin binding"/>
    <property type="evidence" value="ECO:0007669"/>
    <property type="project" value="TreeGrafter"/>
</dbReference>
<dbReference type="PANTHER" id="PTHR46930">
    <property type="entry name" value="CDK5 REGULATORY SUBUNIT-ASSOCIATED PROTEIN 2"/>
    <property type="match status" value="1"/>
</dbReference>
<dbReference type="GO" id="GO:0007059">
    <property type="term" value="P:chromosome segregation"/>
    <property type="evidence" value="ECO:0007669"/>
    <property type="project" value="TreeGrafter"/>
</dbReference>
<dbReference type="GO" id="GO:0001578">
    <property type="term" value="P:microtubule bundle formation"/>
    <property type="evidence" value="ECO:0007669"/>
    <property type="project" value="TreeGrafter"/>
</dbReference>
<dbReference type="Proteomes" id="UP000710432">
    <property type="component" value="Unassembled WGS sequence"/>
</dbReference>
<gene>
    <name evidence="1" type="ORF">LTLLF_152020</name>
</gene>
<dbReference type="AlphaFoldDB" id="A0A8J6GHR7"/>
<dbReference type="GO" id="GO:0097431">
    <property type="term" value="C:mitotic spindle pole"/>
    <property type="evidence" value="ECO:0007669"/>
    <property type="project" value="TreeGrafter"/>
</dbReference>
<dbReference type="PANTHER" id="PTHR46930:SF1">
    <property type="entry name" value="CDK5 REGULATORY SUBUNIT-ASSOCIATED PROTEIN 2"/>
    <property type="match status" value="1"/>
</dbReference>
<dbReference type="GO" id="GO:0046600">
    <property type="term" value="P:negative regulation of centriole replication"/>
    <property type="evidence" value="ECO:0007669"/>
    <property type="project" value="TreeGrafter"/>
</dbReference>
<sequence length="301" mass="33850">MGDSGKSDCKNEYLRHMDSNILDHEGANTPGILGDQSLEDKLLVLFATLFQKKATLLLGARPDLLKALGALVLERIYSGEQELPGDHLDSKAKKALQQVADQLRDELDLSFQDDSFSKSHNELKSTWGTWLVKTGDRAKVELKNAPVQTTTIEDTPMNSNLRAREKLGKRNQKRPLSALTLSQRPSCKENTGDFLGPTSVATYLNSKSQLSIKDYVIGTDQSENINIPNDTEALKQKTHALQTELDSYQNFIVQLQKPLKMIDSGMPESLTQQLEEQKELQKEQDFNLKLFSEIQDLENKF</sequence>
<dbReference type="GO" id="GO:0090266">
    <property type="term" value="P:regulation of mitotic cell cycle spindle assembly checkpoint"/>
    <property type="evidence" value="ECO:0007669"/>
    <property type="project" value="TreeGrafter"/>
</dbReference>
<protein>
    <submittedName>
        <fullName evidence="1">CDK5 regulatory subunit-associated protein 2</fullName>
    </submittedName>
</protein>
<name>A0A8J6GHR7_MICOH</name>